<evidence type="ECO:0000256" key="5">
    <source>
        <dbReference type="ARBA" id="ARBA00022833"/>
    </source>
</evidence>
<dbReference type="Pfam" id="PF06573">
    <property type="entry name" value="Churchill"/>
    <property type="match status" value="1"/>
</dbReference>
<evidence type="ECO:0000313" key="10">
    <source>
        <dbReference type="Proteomes" id="UP000887567"/>
    </source>
</evidence>
<sequence length="112" mass="12850">MCRDCVKEELPDRGNMCLENGSYLWNFESCKGCGKKEPIIIANRTEQEDEDEEELVTYKHLCTICGHVIAEHTYTFRVDDEYQEYSMTCLLCGKGSDHKRIDIEGSMPNGVC</sequence>
<dbReference type="GO" id="GO:0045893">
    <property type="term" value="P:positive regulation of DNA-templated transcription"/>
    <property type="evidence" value="ECO:0007669"/>
    <property type="project" value="InterPro"/>
</dbReference>
<proteinExistence type="inferred from homology"/>
<evidence type="ECO:0000256" key="8">
    <source>
        <dbReference type="ARBA" id="ARBA00023163"/>
    </source>
</evidence>
<keyword evidence="7" id="KW-0010">Activator</keyword>
<dbReference type="Proteomes" id="UP000887567">
    <property type="component" value="Unplaced"/>
</dbReference>
<dbReference type="PANTHER" id="PTHR31931">
    <property type="entry name" value="PROTEIN CHURCHILL"/>
    <property type="match status" value="1"/>
</dbReference>
<dbReference type="OrthoDB" id="5954706at2759"/>
<evidence type="ECO:0000256" key="4">
    <source>
        <dbReference type="ARBA" id="ARBA00022723"/>
    </source>
</evidence>
<dbReference type="GeneID" id="110247250"/>
<dbReference type="KEGG" id="epa:110247250"/>
<evidence type="ECO:0000256" key="7">
    <source>
        <dbReference type="ARBA" id="ARBA00023159"/>
    </source>
</evidence>
<name>A0A913XT49_EXADI</name>
<dbReference type="OMA" id="ASHEYTF"/>
<dbReference type="InterPro" id="IPR009508">
    <property type="entry name" value="Transcrpt_activator_Churchill"/>
</dbReference>
<dbReference type="InterPro" id="IPR038543">
    <property type="entry name" value="Churchill_sf"/>
</dbReference>
<evidence type="ECO:0000256" key="2">
    <source>
        <dbReference type="ARBA" id="ARBA00021000"/>
    </source>
</evidence>
<keyword evidence="10" id="KW-1185">Reference proteome</keyword>
<organism evidence="9 10">
    <name type="scientific">Exaiptasia diaphana</name>
    <name type="common">Tropical sea anemone</name>
    <name type="synonym">Aiptasia pulchella</name>
    <dbReference type="NCBI Taxonomy" id="2652724"/>
    <lineage>
        <taxon>Eukaryota</taxon>
        <taxon>Metazoa</taxon>
        <taxon>Cnidaria</taxon>
        <taxon>Anthozoa</taxon>
        <taxon>Hexacorallia</taxon>
        <taxon>Actiniaria</taxon>
        <taxon>Aiptasiidae</taxon>
        <taxon>Exaiptasia</taxon>
    </lineage>
</organism>
<accession>A0A913XT49</accession>
<reference evidence="9" key="1">
    <citation type="submission" date="2022-11" db="UniProtKB">
        <authorList>
            <consortium name="EnsemblMetazoa"/>
        </authorList>
    </citation>
    <scope>IDENTIFICATION</scope>
</reference>
<dbReference type="EnsemblMetazoa" id="XM_021053660.2">
    <property type="protein sequence ID" value="XP_020909319.1"/>
    <property type="gene ID" value="LOC110247250"/>
</dbReference>
<evidence type="ECO:0000256" key="1">
    <source>
        <dbReference type="ARBA" id="ARBA00009577"/>
    </source>
</evidence>
<dbReference type="GO" id="GO:0008543">
    <property type="term" value="P:fibroblast growth factor receptor signaling pathway"/>
    <property type="evidence" value="ECO:0007669"/>
    <property type="project" value="TreeGrafter"/>
</dbReference>
<dbReference type="Gene3D" id="2.60.40.4240">
    <property type="entry name" value="Transcription activator, Churchill"/>
    <property type="match status" value="1"/>
</dbReference>
<keyword evidence="6" id="KW-0805">Transcription regulation</keyword>
<evidence type="ECO:0000256" key="6">
    <source>
        <dbReference type="ARBA" id="ARBA00023015"/>
    </source>
</evidence>
<dbReference type="AlphaFoldDB" id="A0A913XT49"/>
<keyword evidence="5" id="KW-0862">Zinc</keyword>
<evidence type="ECO:0000313" key="9">
    <source>
        <dbReference type="EnsemblMetazoa" id="XP_020909319.1"/>
    </source>
</evidence>
<keyword evidence="8" id="KW-0804">Transcription</keyword>
<dbReference type="RefSeq" id="XP_020909319.1">
    <property type="nucleotide sequence ID" value="XM_021053660.2"/>
</dbReference>
<protein>
    <recommendedName>
        <fullName evidence="2">Protein Churchill</fullName>
    </recommendedName>
</protein>
<dbReference type="PANTHER" id="PTHR31931:SF2">
    <property type="entry name" value="PROTEIN CHURCHILL"/>
    <property type="match status" value="1"/>
</dbReference>
<evidence type="ECO:0000256" key="3">
    <source>
        <dbReference type="ARBA" id="ARBA00022473"/>
    </source>
</evidence>
<dbReference type="GO" id="GO:0008270">
    <property type="term" value="F:zinc ion binding"/>
    <property type="evidence" value="ECO:0007669"/>
    <property type="project" value="InterPro"/>
</dbReference>
<keyword evidence="3" id="KW-0217">Developmental protein</keyword>
<comment type="similarity">
    <text evidence="1">Belongs to the Churchill family.</text>
</comment>
<keyword evidence="4" id="KW-0479">Metal-binding</keyword>